<evidence type="ECO:0008006" key="3">
    <source>
        <dbReference type="Google" id="ProtNLM"/>
    </source>
</evidence>
<accession>A0A5B2VS39</accession>
<evidence type="ECO:0000313" key="1">
    <source>
        <dbReference type="EMBL" id="KAA2241654.1"/>
    </source>
</evidence>
<proteinExistence type="predicted"/>
<dbReference type="RefSeq" id="WP_149839161.1">
    <property type="nucleotide sequence ID" value="NZ_VUOC01000003.1"/>
</dbReference>
<keyword evidence="2" id="KW-1185">Reference proteome</keyword>
<dbReference type="EMBL" id="VUOC01000003">
    <property type="protein sequence ID" value="KAA2241654.1"/>
    <property type="molecule type" value="Genomic_DNA"/>
</dbReference>
<comment type="caution">
    <text evidence="1">The sequence shown here is derived from an EMBL/GenBank/DDBJ whole genome shotgun (WGS) entry which is preliminary data.</text>
</comment>
<protein>
    <recommendedName>
        <fullName evidence="3">DUF4397 domain-containing protein</fullName>
    </recommendedName>
</protein>
<dbReference type="AlphaFoldDB" id="A0A5B2VS39"/>
<dbReference type="Proteomes" id="UP000324611">
    <property type="component" value="Unassembled WGS sequence"/>
</dbReference>
<dbReference type="PROSITE" id="PS51257">
    <property type="entry name" value="PROKAR_LIPOPROTEIN"/>
    <property type="match status" value="1"/>
</dbReference>
<name>A0A5B2VS39_9BACT</name>
<organism evidence="1 2">
    <name type="scientific">Chitinophaga agrisoli</name>
    <dbReference type="NCBI Taxonomy" id="2607653"/>
    <lineage>
        <taxon>Bacteria</taxon>
        <taxon>Pseudomonadati</taxon>
        <taxon>Bacteroidota</taxon>
        <taxon>Chitinophagia</taxon>
        <taxon>Chitinophagales</taxon>
        <taxon>Chitinophagaceae</taxon>
        <taxon>Chitinophaga</taxon>
    </lineage>
</organism>
<gene>
    <name evidence="1" type="ORF">F0L74_17400</name>
</gene>
<reference evidence="1 2" key="1">
    <citation type="submission" date="2019-09" db="EMBL/GenBank/DDBJ databases">
        <title>Chitinophaga ginsengihumi sp. nov., isolated from soil of ginseng rhizosphere.</title>
        <authorList>
            <person name="Lee J."/>
        </authorList>
    </citation>
    <scope>NUCLEOTIDE SEQUENCE [LARGE SCALE GENOMIC DNA]</scope>
    <source>
        <strain evidence="1 2">BN140078</strain>
    </source>
</reference>
<evidence type="ECO:0000313" key="2">
    <source>
        <dbReference type="Proteomes" id="UP000324611"/>
    </source>
</evidence>
<sequence length="267" mass="29430">MRGKILLFVAAIVISSFLILTSCKKGEPIEETNFINISISKLFRDSPSMDIYVNGTLNSTLPGGEQSLKVLLPQNSSNVEISFKKHDDSAELIDTVLASLKGGIGLTYLYNESLGFNQFIGSEFRQPSSDSMAVQFLNNFNYGSGKINVFIYKSVDGYSYSDDSKVDSLMDINANKVSDVKVLPYLDETGQRILYAVVVVDAVTGYNGVAEYYIDLGYDPYSGGWPISAPPTDLAAGKLSIVKVENFPYDENGKHYEQINMGTIFEY</sequence>
<reference evidence="1 2" key="2">
    <citation type="submission" date="2019-09" db="EMBL/GenBank/DDBJ databases">
        <authorList>
            <person name="Jin C."/>
        </authorList>
    </citation>
    <scope>NUCLEOTIDE SEQUENCE [LARGE SCALE GENOMIC DNA]</scope>
    <source>
        <strain evidence="1 2">BN140078</strain>
    </source>
</reference>